<proteinExistence type="predicted"/>
<evidence type="ECO:0000313" key="2">
    <source>
        <dbReference type="EMBL" id="QOD00351.1"/>
    </source>
</evidence>
<dbReference type="AlphaFoldDB" id="A0ABD7BI44"/>
<dbReference type="RefSeq" id="WP_191087585.1">
    <property type="nucleotide sequence ID" value="NZ_CP061723.1"/>
</dbReference>
<reference evidence="2 3" key="1">
    <citation type="submission" date="2020-09" db="EMBL/GenBank/DDBJ databases">
        <title>Co-existence of a novel multidrug-resistance efflux pump with carbapenem resistance gene blaVIM-2 in one megaplasmid in Pseudomonas putida.</title>
        <authorList>
            <person name="Peng K."/>
            <person name="Li R."/>
        </authorList>
    </citation>
    <scope>NUCLEOTIDE SEQUENCE [LARGE SCALE GENOMIC DNA]</scope>
    <source>
        <strain evidence="2 3">ZXPA-20</strain>
    </source>
</reference>
<sequence>MTIDKQKLKALAEAATPGRHYDRLESAGGGIKYECAGDDGSLVLKVDHKNNEFGFVGDRGEADEAFFLACSPAAVLALLAEIERHEAWRTAFLAERDAQMRQRDQLRAENDGLRKALLEASEEVATWGAYASEYFQEKHDLAGCVAKIHAAAMAKEASHG</sequence>
<dbReference type="InterPro" id="IPR025153">
    <property type="entry name" value="Ead_Ea22"/>
</dbReference>
<accession>A0ABD7BI44</accession>
<gene>
    <name evidence="2" type="ORF">ID616_11940</name>
</gene>
<keyword evidence="1" id="KW-0175">Coiled coil</keyword>
<feature type="coiled-coil region" evidence="1">
    <location>
        <begin position="96"/>
        <end position="123"/>
    </location>
</feature>
<evidence type="ECO:0000256" key="1">
    <source>
        <dbReference type="SAM" id="Coils"/>
    </source>
</evidence>
<protein>
    <submittedName>
        <fullName evidence="2">Ead/Ea22-like family protein</fullName>
    </submittedName>
</protein>
<dbReference type="EMBL" id="CP061723">
    <property type="protein sequence ID" value="QOD00351.1"/>
    <property type="molecule type" value="Genomic_DNA"/>
</dbReference>
<evidence type="ECO:0000313" key="3">
    <source>
        <dbReference type="Proteomes" id="UP000516786"/>
    </source>
</evidence>
<dbReference type="Pfam" id="PF13935">
    <property type="entry name" value="Ead_Ea22"/>
    <property type="match status" value="1"/>
</dbReference>
<dbReference type="Proteomes" id="UP000516786">
    <property type="component" value="Chromosome"/>
</dbReference>
<organism evidence="2 3">
    <name type="scientific">Pseudomonas putida</name>
    <name type="common">Arthrobacter siderocapsulatus</name>
    <dbReference type="NCBI Taxonomy" id="303"/>
    <lineage>
        <taxon>Bacteria</taxon>
        <taxon>Pseudomonadati</taxon>
        <taxon>Pseudomonadota</taxon>
        <taxon>Gammaproteobacteria</taxon>
        <taxon>Pseudomonadales</taxon>
        <taxon>Pseudomonadaceae</taxon>
        <taxon>Pseudomonas</taxon>
    </lineage>
</organism>
<name>A0ABD7BI44_PSEPU</name>